<dbReference type="EMBL" id="JAYRBN010000031">
    <property type="protein sequence ID" value="KAL2748716.1"/>
    <property type="molecule type" value="Genomic_DNA"/>
</dbReference>
<dbReference type="AlphaFoldDB" id="A0ABD2CUD6"/>
<accession>A0ABD2CUD6</accession>
<protein>
    <submittedName>
        <fullName evidence="1">Uncharacterized protein</fullName>
    </submittedName>
</protein>
<reference evidence="1 2" key="1">
    <citation type="journal article" date="2024" name="Ann. Entomol. Soc. Am.">
        <title>Genomic analyses of the southern and eastern yellowjacket wasps (Hymenoptera: Vespidae) reveal evolutionary signatures of social life.</title>
        <authorList>
            <person name="Catto M.A."/>
            <person name="Caine P.B."/>
            <person name="Orr S.E."/>
            <person name="Hunt B.G."/>
            <person name="Goodisman M.A.D."/>
        </authorList>
    </citation>
    <scope>NUCLEOTIDE SEQUENCE [LARGE SCALE GENOMIC DNA]</scope>
    <source>
        <strain evidence="1">232</strain>
        <tissue evidence="1">Head and thorax</tissue>
    </source>
</reference>
<organism evidence="1 2">
    <name type="scientific">Vespula maculifrons</name>
    <name type="common">Eastern yellow jacket</name>
    <name type="synonym">Wasp</name>
    <dbReference type="NCBI Taxonomy" id="7453"/>
    <lineage>
        <taxon>Eukaryota</taxon>
        <taxon>Metazoa</taxon>
        <taxon>Ecdysozoa</taxon>
        <taxon>Arthropoda</taxon>
        <taxon>Hexapoda</taxon>
        <taxon>Insecta</taxon>
        <taxon>Pterygota</taxon>
        <taxon>Neoptera</taxon>
        <taxon>Endopterygota</taxon>
        <taxon>Hymenoptera</taxon>
        <taxon>Apocrita</taxon>
        <taxon>Aculeata</taxon>
        <taxon>Vespoidea</taxon>
        <taxon>Vespidae</taxon>
        <taxon>Vespinae</taxon>
        <taxon>Vespula</taxon>
    </lineage>
</organism>
<comment type="caution">
    <text evidence="1">The sequence shown here is derived from an EMBL/GenBank/DDBJ whole genome shotgun (WGS) entry which is preliminary data.</text>
</comment>
<gene>
    <name evidence="1" type="ORF">V1477_003359</name>
</gene>
<evidence type="ECO:0000313" key="1">
    <source>
        <dbReference type="EMBL" id="KAL2748716.1"/>
    </source>
</evidence>
<evidence type="ECO:0000313" key="2">
    <source>
        <dbReference type="Proteomes" id="UP001607303"/>
    </source>
</evidence>
<name>A0ABD2CUD6_VESMC</name>
<dbReference type="Proteomes" id="UP001607303">
    <property type="component" value="Unassembled WGS sequence"/>
</dbReference>
<sequence length="97" mass="10808">MSKHMGGTNSAAKWKTLNKLTEATSSGLDKNAFLNQILMNFQIFRDITKNLYDLRVQKLIIGASSPFSLLVSYINTNMLHYLPLVTSLNSLNNGLCV</sequence>
<proteinExistence type="predicted"/>
<keyword evidence="2" id="KW-1185">Reference proteome</keyword>